<keyword evidence="1" id="KW-0808">Transferase</keyword>
<feature type="binding site" evidence="4">
    <location>
        <begin position="185"/>
        <end position="189"/>
    </location>
    <ligand>
        <name>3'-phosphoadenylyl sulfate</name>
        <dbReference type="ChEBI" id="CHEBI:58339"/>
    </ligand>
</feature>
<dbReference type="PANTHER" id="PTHR10605">
    <property type="entry name" value="HEPARAN SULFATE SULFOTRANSFERASE"/>
    <property type="match status" value="1"/>
</dbReference>
<keyword evidence="2" id="KW-0325">Glycoprotein</keyword>
<comment type="caution">
    <text evidence="8">The sequence shown here is derived from an EMBL/GenBank/DDBJ whole genome shotgun (WGS) entry which is preliminary data.</text>
</comment>
<dbReference type="SUPFAM" id="SSF52540">
    <property type="entry name" value="P-loop containing nucleoside triphosphate hydrolases"/>
    <property type="match status" value="1"/>
</dbReference>
<protein>
    <recommendedName>
        <fullName evidence="7">Sulfotransferase domain-containing protein</fullName>
    </recommendedName>
</protein>
<name>A0AAE1AV89_9GAST</name>
<feature type="transmembrane region" description="Helical" evidence="6">
    <location>
        <begin position="60"/>
        <end position="78"/>
    </location>
</feature>
<feature type="disulfide bond" evidence="5">
    <location>
        <begin position="379"/>
        <end position="396"/>
    </location>
</feature>
<dbReference type="EMBL" id="JAWDGP010001105">
    <property type="protein sequence ID" value="KAK3794573.1"/>
    <property type="molecule type" value="Genomic_DNA"/>
</dbReference>
<keyword evidence="6" id="KW-0472">Membrane</keyword>
<dbReference type="AlphaFoldDB" id="A0AAE1AV89"/>
<evidence type="ECO:0000256" key="3">
    <source>
        <dbReference type="PIRSR" id="PIRSR637359-1"/>
    </source>
</evidence>
<feature type="binding site" evidence="4">
    <location>
        <position position="274"/>
    </location>
    <ligand>
        <name>3'-phosphoadenylyl sulfate</name>
        <dbReference type="ChEBI" id="CHEBI:58339"/>
    </ligand>
</feature>
<dbReference type="Proteomes" id="UP001283361">
    <property type="component" value="Unassembled WGS sequence"/>
</dbReference>
<dbReference type="PANTHER" id="PTHR10605:SF65">
    <property type="entry name" value="GH20068P"/>
    <property type="match status" value="1"/>
</dbReference>
<dbReference type="InterPro" id="IPR037359">
    <property type="entry name" value="NST/OST"/>
</dbReference>
<reference evidence="8" key="1">
    <citation type="journal article" date="2023" name="G3 (Bethesda)">
        <title>A reference genome for the long-term kleptoplast-retaining sea slug Elysia crispata morphotype clarki.</title>
        <authorList>
            <person name="Eastman K.E."/>
            <person name="Pendleton A.L."/>
            <person name="Shaikh M.A."/>
            <person name="Suttiyut T."/>
            <person name="Ogas R."/>
            <person name="Tomko P."/>
            <person name="Gavelis G."/>
            <person name="Widhalm J.R."/>
            <person name="Wisecaver J.H."/>
        </authorList>
    </citation>
    <scope>NUCLEOTIDE SEQUENCE</scope>
    <source>
        <strain evidence="8">ECLA1</strain>
    </source>
</reference>
<keyword evidence="5" id="KW-1015">Disulfide bond</keyword>
<evidence type="ECO:0000313" key="9">
    <source>
        <dbReference type="Proteomes" id="UP001283361"/>
    </source>
</evidence>
<gene>
    <name evidence="8" type="ORF">RRG08_003722</name>
</gene>
<evidence type="ECO:0000256" key="1">
    <source>
        <dbReference type="ARBA" id="ARBA00022679"/>
    </source>
</evidence>
<sequence>MHQHQHVLPLDKKQTYVMVQYSPLNSGSGAQYDSYRGLHQFVPPPAIVARCPKLTRYKMIGLLAVVVLSLFLLTFMAAKPPTMGVPFFRGDDQTLAGRGGLAASPMCSLTLPEDANLSGGVELTADAAPGAPVAQSPETLDNTGTDAFNPGQNEVHVYPSDRYESDSTRRRIKRFPTAIVIGARKAGTRAVLRFVDLHPDVVTSKREPHFFDREYKQGLEWYRQQMPLSLPSQITLEKTPNYLVDWEVPKRVYNFNESIKLILIVREPISRAVSDYVQLRERALKNGRYKRFPDFESLAIDPSTGDVDKSYAPVKRSLYSRHLERWLAFFNMSQILILDGDNIRYRPWEEMAKVEKFLGLSHQVKQDCFVFNETKGFFCVKVIDRKKSNGATVQKCLSESKGRVHPPIDPVVRSKLRDFFHPFNKRFFYKIGRTFDWE</sequence>
<keyword evidence="6" id="KW-1133">Transmembrane helix</keyword>
<feature type="domain" description="Sulfotransferase" evidence="7">
    <location>
        <begin position="178"/>
        <end position="421"/>
    </location>
</feature>
<evidence type="ECO:0000259" key="7">
    <source>
        <dbReference type="Pfam" id="PF00685"/>
    </source>
</evidence>
<dbReference type="InterPro" id="IPR000863">
    <property type="entry name" value="Sulfotransferase_dom"/>
</dbReference>
<evidence type="ECO:0000256" key="2">
    <source>
        <dbReference type="ARBA" id="ARBA00023180"/>
    </source>
</evidence>
<dbReference type="InterPro" id="IPR027417">
    <property type="entry name" value="P-loop_NTPase"/>
</dbReference>
<proteinExistence type="predicted"/>
<keyword evidence="6" id="KW-0812">Transmembrane</keyword>
<dbReference type="GO" id="GO:0008467">
    <property type="term" value="F:[heparan sulfate]-glucosamine 3-sulfotransferase activity"/>
    <property type="evidence" value="ECO:0007669"/>
    <property type="project" value="TreeGrafter"/>
</dbReference>
<evidence type="ECO:0000256" key="6">
    <source>
        <dbReference type="SAM" id="Phobius"/>
    </source>
</evidence>
<keyword evidence="9" id="KW-1185">Reference proteome</keyword>
<evidence type="ECO:0000313" key="8">
    <source>
        <dbReference type="EMBL" id="KAK3794573.1"/>
    </source>
</evidence>
<dbReference type="Gene3D" id="3.40.50.300">
    <property type="entry name" value="P-loop containing nucleotide triphosphate hydrolases"/>
    <property type="match status" value="1"/>
</dbReference>
<feature type="active site" description="For sulfotransferase activity" evidence="3">
    <location>
        <position position="185"/>
    </location>
</feature>
<evidence type="ECO:0000256" key="4">
    <source>
        <dbReference type="PIRSR" id="PIRSR637359-2"/>
    </source>
</evidence>
<accession>A0AAE1AV89</accession>
<organism evidence="8 9">
    <name type="scientific">Elysia crispata</name>
    <name type="common">lettuce slug</name>
    <dbReference type="NCBI Taxonomy" id="231223"/>
    <lineage>
        <taxon>Eukaryota</taxon>
        <taxon>Metazoa</taxon>
        <taxon>Spiralia</taxon>
        <taxon>Lophotrochozoa</taxon>
        <taxon>Mollusca</taxon>
        <taxon>Gastropoda</taxon>
        <taxon>Heterobranchia</taxon>
        <taxon>Euthyneura</taxon>
        <taxon>Panpulmonata</taxon>
        <taxon>Sacoglossa</taxon>
        <taxon>Placobranchoidea</taxon>
        <taxon>Plakobranchidae</taxon>
        <taxon>Elysia</taxon>
    </lineage>
</organism>
<feature type="binding site" evidence="4">
    <location>
        <begin position="401"/>
        <end position="405"/>
    </location>
    <ligand>
        <name>3'-phosphoadenylyl sulfate</name>
        <dbReference type="ChEBI" id="CHEBI:58339"/>
    </ligand>
</feature>
<evidence type="ECO:0000256" key="5">
    <source>
        <dbReference type="PIRSR" id="PIRSR637359-3"/>
    </source>
</evidence>
<feature type="binding site" evidence="4">
    <location>
        <position position="266"/>
    </location>
    <ligand>
        <name>3'-phosphoadenylyl sulfate</name>
        <dbReference type="ChEBI" id="CHEBI:58339"/>
    </ligand>
</feature>
<dbReference type="Pfam" id="PF00685">
    <property type="entry name" value="Sulfotransfer_1"/>
    <property type="match status" value="1"/>
</dbReference>